<accession>A0ABN9UIC3</accession>
<proteinExistence type="predicted"/>
<reference evidence="1" key="1">
    <citation type="submission" date="2023-10" db="EMBL/GenBank/DDBJ databases">
        <authorList>
            <person name="Chen Y."/>
            <person name="Shah S."/>
            <person name="Dougan E. K."/>
            <person name="Thang M."/>
            <person name="Chan C."/>
        </authorList>
    </citation>
    <scope>NUCLEOTIDE SEQUENCE [LARGE SCALE GENOMIC DNA]</scope>
</reference>
<dbReference type="Proteomes" id="UP001189429">
    <property type="component" value="Unassembled WGS sequence"/>
</dbReference>
<name>A0ABN9UIC3_9DINO</name>
<protein>
    <submittedName>
        <fullName evidence="1">Uncharacterized protein</fullName>
    </submittedName>
</protein>
<gene>
    <name evidence="1" type="ORF">PCOR1329_LOCUS48672</name>
</gene>
<organism evidence="1 2">
    <name type="scientific">Prorocentrum cordatum</name>
    <dbReference type="NCBI Taxonomy" id="2364126"/>
    <lineage>
        <taxon>Eukaryota</taxon>
        <taxon>Sar</taxon>
        <taxon>Alveolata</taxon>
        <taxon>Dinophyceae</taxon>
        <taxon>Prorocentrales</taxon>
        <taxon>Prorocentraceae</taxon>
        <taxon>Prorocentrum</taxon>
    </lineage>
</organism>
<sequence length="216" mass="22597">MFFAAAAPAWGLKRVSESSSGSDGPARKVQVQELLAKGEDVYTVKKLRVVLAKLSLTNAAEIREITGMSWNTVLVDAKSHIAVEMMAQGKSNHEATKTAKGDPAAQGRLGPQYVHILAGFMLGLSMTQIEPEQGLTEFWTKGAAAEGKTPVDLLGEATHCKCKAANVKDGKPGQAKVTTAMGTEFVTVQAAITAAPAQSGGDLLEVLEGTSTGSKK</sequence>
<comment type="caution">
    <text evidence="1">The sequence shown here is derived from an EMBL/GenBank/DDBJ whole genome shotgun (WGS) entry which is preliminary data.</text>
</comment>
<evidence type="ECO:0000313" key="2">
    <source>
        <dbReference type="Proteomes" id="UP001189429"/>
    </source>
</evidence>
<keyword evidence="2" id="KW-1185">Reference proteome</keyword>
<dbReference type="EMBL" id="CAUYUJ010015882">
    <property type="protein sequence ID" value="CAK0859253.1"/>
    <property type="molecule type" value="Genomic_DNA"/>
</dbReference>
<evidence type="ECO:0000313" key="1">
    <source>
        <dbReference type="EMBL" id="CAK0859253.1"/>
    </source>
</evidence>